<dbReference type="InterPro" id="IPR042171">
    <property type="entry name" value="Acyl-CoA_hotdog"/>
</dbReference>
<dbReference type="OrthoDB" id="4370297at2"/>
<evidence type="ECO:0000313" key="3">
    <source>
        <dbReference type="EMBL" id="TWO70293.1"/>
    </source>
</evidence>
<feature type="domain" description="Acyl-CoA thioesterase-like C-terminal" evidence="2">
    <location>
        <begin position="133"/>
        <end position="267"/>
    </location>
</feature>
<evidence type="ECO:0000313" key="4">
    <source>
        <dbReference type="Proteomes" id="UP000318199"/>
    </source>
</evidence>
<evidence type="ECO:0000259" key="1">
    <source>
        <dbReference type="Pfam" id="PF13622"/>
    </source>
</evidence>
<dbReference type="Pfam" id="PF20789">
    <property type="entry name" value="4HBT_3C"/>
    <property type="match status" value="1"/>
</dbReference>
<dbReference type="InterPro" id="IPR049450">
    <property type="entry name" value="ACOT8-like_C"/>
</dbReference>
<dbReference type="PANTHER" id="PTHR38110">
    <property type="entry name" value="CHROMOSOME 23, WHOLE GENOME SHOTGUN SEQUENCE"/>
    <property type="match status" value="1"/>
</dbReference>
<proteinExistence type="predicted"/>
<name>A0A562ZP20_9BURK</name>
<comment type="caution">
    <text evidence="3">The sequence shown here is derived from an EMBL/GenBank/DDBJ whole genome shotgun (WGS) entry which is preliminary data.</text>
</comment>
<protein>
    <submittedName>
        <fullName evidence="3">Thioesterase family protein</fullName>
    </submittedName>
</protein>
<dbReference type="InterPro" id="IPR052389">
    <property type="entry name" value="Sec_Metab_Biosynth-Assoc"/>
</dbReference>
<dbReference type="SUPFAM" id="SSF54637">
    <property type="entry name" value="Thioesterase/thiol ester dehydrase-isomerase"/>
    <property type="match status" value="2"/>
</dbReference>
<dbReference type="Pfam" id="PF13622">
    <property type="entry name" value="4HBT_3"/>
    <property type="match status" value="1"/>
</dbReference>
<reference evidence="3 4" key="1">
    <citation type="submission" date="2019-07" db="EMBL/GenBank/DDBJ databases">
        <title>Caenimonas sedimenti sp. nov., isolated from activated sludge.</title>
        <authorList>
            <person name="Xu J."/>
        </authorList>
    </citation>
    <scope>NUCLEOTIDE SEQUENCE [LARGE SCALE GENOMIC DNA]</scope>
    <source>
        <strain evidence="3 4">HX-9-20</strain>
    </source>
</reference>
<dbReference type="InterPro" id="IPR049449">
    <property type="entry name" value="TesB_ACOT8-like_N"/>
</dbReference>
<dbReference type="EMBL" id="VOBQ01000012">
    <property type="protein sequence ID" value="TWO70293.1"/>
    <property type="molecule type" value="Genomic_DNA"/>
</dbReference>
<dbReference type="Proteomes" id="UP000318199">
    <property type="component" value="Unassembled WGS sequence"/>
</dbReference>
<sequence>MSEASHPFDQAIALVPQGDGEFLGHTHPGYANFIGPYGGITAAQTLNAVLLHPQRLGEPVAFTVNFAAALADGPFTAKARPARTNRSTQHWIIELLQNGEVVATGTALTAVRRETWSGHEAVMPEVPRPLDVPRTPRKGVEWLHRYDMRFLEGMVPRKWEGQGADESVTRLWVRDEPLRPLDFASLAALADNFFPRIWLRRATQTPIGTVTMTVYFHADSAVLAQTGTSFLLLQAKGQGFRNGYFDHTGQLWNEAGELLATTTQVVYYKE</sequence>
<dbReference type="PANTHER" id="PTHR38110:SF1">
    <property type="entry name" value="THIOESTERASE DOMAIN-CONTAINING PROTEIN"/>
    <property type="match status" value="1"/>
</dbReference>
<accession>A0A562ZP20</accession>
<dbReference type="AlphaFoldDB" id="A0A562ZP20"/>
<feature type="domain" description="Acyl-CoA thioesterase-like N-terminal HotDog" evidence="1">
    <location>
        <begin position="33"/>
        <end position="108"/>
    </location>
</feature>
<dbReference type="Gene3D" id="2.40.160.210">
    <property type="entry name" value="Acyl-CoA thioesterase, double hotdog domain"/>
    <property type="match status" value="1"/>
</dbReference>
<dbReference type="InterPro" id="IPR029069">
    <property type="entry name" value="HotDog_dom_sf"/>
</dbReference>
<organism evidence="3 4">
    <name type="scientific">Caenimonas sedimenti</name>
    <dbReference type="NCBI Taxonomy" id="2596921"/>
    <lineage>
        <taxon>Bacteria</taxon>
        <taxon>Pseudomonadati</taxon>
        <taxon>Pseudomonadota</taxon>
        <taxon>Betaproteobacteria</taxon>
        <taxon>Burkholderiales</taxon>
        <taxon>Comamonadaceae</taxon>
        <taxon>Caenimonas</taxon>
    </lineage>
</organism>
<keyword evidence="4" id="KW-1185">Reference proteome</keyword>
<gene>
    <name evidence="3" type="ORF">FN976_14970</name>
</gene>
<dbReference type="RefSeq" id="WP_145893849.1">
    <property type="nucleotide sequence ID" value="NZ_VOBQ01000012.1"/>
</dbReference>
<evidence type="ECO:0000259" key="2">
    <source>
        <dbReference type="Pfam" id="PF20789"/>
    </source>
</evidence>